<proteinExistence type="predicted"/>
<dbReference type="EMBL" id="UYYB01094447">
    <property type="protein sequence ID" value="VDM74341.1"/>
    <property type="molecule type" value="Genomic_DNA"/>
</dbReference>
<name>A0A3P7IMR4_STRVU</name>
<keyword evidence="2" id="KW-1185">Reference proteome</keyword>
<evidence type="ECO:0000313" key="1">
    <source>
        <dbReference type="EMBL" id="VDM74341.1"/>
    </source>
</evidence>
<evidence type="ECO:0000313" key="2">
    <source>
        <dbReference type="Proteomes" id="UP000270094"/>
    </source>
</evidence>
<dbReference type="AlphaFoldDB" id="A0A3P7IMR4"/>
<reference evidence="1 2" key="1">
    <citation type="submission" date="2018-11" db="EMBL/GenBank/DDBJ databases">
        <authorList>
            <consortium name="Pathogen Informatics"/>
        </authorList>
    </citation>
    <scope>NUCLEOTIDE SEQUENCE [LARGE SCALE GENOMIC DNA]</scope>
</reference>
<dbReference type="Proteomes" id="UP000270094">
    <property type="component" value="Unassembled WGS sequence"/>
</dbReference>
<accession>A0A3P7IMR4</accession>
<gene>
    <name evidence="1" type="ORF">SVUK_LOCUS9339</name>
</gene>
<organism evidence="1 2">
    <name type="scientific">Strongylus vulgaris</name>
    <name type="common">Blood worm</name>
    <dbReference type="NCBI Taxonomy" id="40348"/>
    <lineage>
        <taxon>Eukaryota</taxon>
        <taxon>Metazoa</taxon>
        <taxon>Ecdysozoa</taxon>
        <taxon>Nematoda</taxon>
        <taxon>Chromadorea</taxon>
        <taxon>Rhabditida</taxon>
        <taxon>Rhabditina</taxon>
        <taxon>Rhabditomorpha</taxon>
        <taxon>Strongyloidea</taxon>
        <taxon>Strongylidae</taxon>
        <taxon>Strongylus</taxon>
    </lineage>
</organism>
<sequence length="109" mass="12070">MVKGSRDYKRACRMDPGAAARFGGPGNSNTAEWKRMQNVVEAASSGEFARLLKAWHTQTETNRHTTHHTCMRSTKTASIRRAADFRSQELGESRVGRVSGCCCCVYAVD</sequence>
<protein>
    <submittedName>
        <fullName evidence="1">Uncharacterized protein</fullName>
    </submittedName>
</protein>